<dbReference type="STRING" id="762486.SAMN05444411_10645"/>
<keyword evidence="7" id="KW-1185">Reference proteome</keyword>
<evidence type="ECO:0000256" key="4">
    <source>
        <dbReference type="SAM" id="Phobius"/>
    </source>
</evidence>
<keyword evidence="3" id="KW-0378">Hydrolase</keyword>
<dbReference type="Gene3D" id="3.40.630.40">
    <property type="entry name" value="Zn-dependent exopeptidases"/>
    <property type="match status" value="1"/>
</dbReference>
<sequence>MPKIIKIIDELTTLSKIKITTKFLSVFVFFIAFLFGNEGIFAQKKEYVVVLDAGHGGKDPGKVGYKKMKEKDIALNIVLQVGKLLEKEKNIKVVYTRKTDVFIDLWERGRIANKADADLFVSIHCNAHTSSAYGAETWVLGTHANKRNFEVAKAENSVILLEDNYKTNYKGFDPNSPESIIGLTLMQEEYLDQSIQLASIIQDDLTYSLKRKNRGVKQAGFVVLHQTYMPSILIETGFITNKSEASFLNSASGKQKFSASIFKGIKKYINQLNINTVANSEIKEVKTKTVTSSTSTSVKIDKSVVFKVQIASGGRKLATKAYNFKGLKNIERVKVSKLYKYYLGSTSSYSEIKKLHQLAKSKGYNSSFIVAFKNGKKVPVTSVVKKS</sequence>
<dbReference type="PANTHER" id="PTHR30404">
    <property type="entry name" value="N-ACETYLMURAMOYL-L-ALANINE AMIDASE"/>
    <property type="match status" value="1"/>
</dbReference>
<dbReference type="InterPro" id="IPR050695">
    <property type="entry name" value="N-acetylmuramoyl_amidase_3"/>
</dbReference>
<dbReference type="PANTHER" id="PTHR30404:SF0">
    <property type="entry name" value="N-ACETYLMURAMOYL-L-ALANINE AMIDASE AMIC"/>
    <property type="match status" value="1"/>
</dbReference>
<protein>
    <recommendedName>
        <fullName evidence="2">N-acetylmuramoyl-L-alanine amidase</fullName>
        <ecNumber evidence="2">3.5.1.28</ecNumber>
    </recommendedName>
</protein>
<dbReference type="RefSeq" id="WP_245729937.1">
    <property type="nucleotide sequence ID" value="NZ_FNNJ01000006.1"/>
</dbReference>
<dbReference type="Pfam" id="PF01520">
    <property type="entry name" value="Amidase_3"/>
    <property type="match status" value="1"/>
</dbReference>
<evidence type="ECO:0000256" key="1">
    <source>
        <dbReference type="ARBA" id="ARBA00001561"/>
    </source>
</evidence>
<keyword evidence="4" id="KW-0812">Transmembrane</keyword>
<evidence type="ECO:0000259" key="5">
    <source>
        <dbReference type="SMART" id="SM00646"/>
    </source>
</evidence>
<proteinExistence type="predicted"/>
<accession>A0A1H3C433</accession>
<evidence type="ECO:0000256" key="3">
    <source>
        <dbReference type="ARBA" id="ARBA00022801"/>
    </source>
</evidence>
<dbReference type="SMART" id="SM00646">
    <property type="entry name" value="Ami_3"/>
    <property type="match status" value="1"/>
</dbReference>
<organism evidence="6 7">
    <name type="scientific">Lutibacter oricola</name>
    <dbReference type="NCBI Taxonomy" id="762486"/>
    <lineage>
        <taxon>Bacteria</taxon>
        <taxon>Pseudomonadati</taxon>
        <taxon>Bacteroidota</taxon>
        <taxon>Flavobacteriia</taxon>
        <taxon>Flavobacteriales</taxon>
        <taxon>Flavobacteriaceae</taxon>
        <taxon>Lutibacter</taxon>
    </lineage>
</organism>
<keyword evidence="4" id="KW-1133">Transmembrane helix</keyword>
<dbReference type="EC" id="3.5.1.28" evidence="2"/>
<evidence type="ECO:0000313" key="6">
    <source>
        <dbReference type="EMBL" id="SDX48851.1"/>
    </source>
</evidence>
<dbReference type="SUPFAM" id="SSF53187">
    <property type="entry name" value="Zn-dependent exopeptidases"/>
    <property type="match status" value="1"/>
</dbReference>
<evidence type="ECO:0000256" key="2">
    <source>
        <dbReference type="ARBA" id="ARBA00011901"/>
    </source>
</evidence>
<comment type="catalytic activity">
    <reaction evidence="1">
        <text>Hydrolyzes the link between N-acetylmuramoyl residues and L-amino acid residues in certain cell-wall glycopeptides.</text>
        <dbReference type="EC" id="3.5.1.28"/>
    </reaction>
</comment>
<name>A0A1H3C433_9FLAO</name>
<gene>
    <name evidence="6" type="ORF">SAMN05444411_10645</name>
</gene>
<dbReference type="EMBL" id="FNNJ01000006">
    <property type="protein sequence ID" value="SDX48851.1"/>
    <property type="molecule type" value="Genomic_DNA"/>
</dbReference>
<keyword evidence="4" id="KW-0472">Membrane</keyword>
<feature type="transmembrane region" description="Helical" evidence="4">
    <location>
        <begin position="21"/>
        <end position="42"/>
    </location>
</feature>
<dbReference type="GO" id="GO:0030288">
    <property type="term" value="C:outer membrane-bounded periplasmic space"/>
    <property type="evidence" value="ECO:0007669"/>
    <property type="project" value="TreeGrafter"/>
</dbReference>
<dbReference type="AlphaFoldDB" id="A0A1H3C433"/>
<dbReference type="GO" id="GO:0009253">
    <property type="term" value="P:peptidoglycan catabolic process"/>
    <property type="evidence" value="ECO:0007669"/>
    <property type="project" value="InterPro"/>
</dbReference>
<evidence type="ECO:0000313" key="7">
    <source>
        <dbReference type="Proteomes" id="UP000199595"/>
    </source>
</evidence>
<feature type="domain" description="MurNAc-LAA" evidence="5">
    <location>
        <begin position="109"/>
        <end position="266"/>
    </location>
</feature>
<reference evidence="6 7" key="1">
    <citation type="submission" date="2016-10" db="EMBL/GenBank/DDBJ databases">
        <authorList>
            <person name="de Groot N.N."/>
        </authorList>
    </citation>
    <scope>NUCLEOTIDE SEQUENCE [LARGE SCALE GENOMIC DNA]</scope>
    <source>
        <strain evidence="6 7">DSM 24956</strain>
    </source>
</reference>
<dbReference type="Proteomes" id="UP000199595">
    <property type="component" value="Unassembled WGS sequence"/>
</dbReference>
<dbReference type="GO" id="GO:0008745">
    <property type="term" value="F:N-acetylmuramoyl-L-alanine amidase activity"/>
    <property type="evidence" value="ECO:0007669"/>
    <property type="project" value="UniProtKB-EC"/>
</dbReference>
<dbReference type="FunFam" id="3.40.630.40:FF:000005">
    <property type="entry name" value="N-acetylmuramoyl-L-alanine amidase (AmiA)"/>
    <property type="match status" value="1"/>
</dbReference>
<dbReference type="CDD" id="cd02696">
    <property type="entry name" value="MurNAc-LAA"/>
    <property type="match status" value="1"/>
</dbReference>
<dbReference type="InterPro" id="IPR002508">
    <property type="entry name" value="MurNAc-LAA_cat"/>
</dbReference>